<keyword evidence="4 5" id="KW-0472">Membrane</keyword>
<feature type="transmembrane region" description="Helical" evidence="5">
    <location>
        <begin position="156"/>
        <end position="175"/>
    </location>
</feature>
<dbReference type="InterPro" id="IPR000620">
    <property type="entry name" value="EamA_dom"/>
</dbReference>
<feature type="transmembrane region" description="Helical" evidence="5">
    <location>
        <begin position="12"/>
        <end position="33"/>
    </location>
</feature>
<feature type="transmembrane region" description="Helical" evidence="5">
    <location>
        <begin position="132"/>
        <end position="150"/>
    </location>
</feature>
<evidence type="ECO:0000256" key="3">
    <source>
        <dbReference type="ARBA" id="ARBA00022989"/>
    </source>
</evidence>
<keyword evidence="3 5" id="KW-1133">Transmembrane helix</keyword>
<feature type="transmembrane region" description="Helical" evidence="5">
    <location>
        <begin position="250"/>
        <end position="267"/>
    </location>
</feature>
<reference evidence="7" key="1">
    <citation type="submission" date="2023-03" db="EMBL/GenBank/DDBJ databases">
        <title>Multiphase analysis and comparison of six strains from genera Psychromarinibacter, Lutimaribacter, and Maritimibacter, including a novel species: Psychromarinibacter sediminicola sp. nov.</title>
        <authorList>
            <person name="Wang Y.-H."/>
            <person name="Ye M.-Q."/>
            <person name="Du Z.-J."/>
        </authorList>
    </citation>
    <scope>NUCLEOTIDE SEQUENCE</scope>
    <source>
        <strain evidence="7">C21-152</strain>
    </source>
</reference>
<feature type="transmembrane region" description="Helical" evidence="5">
    <location>
        <begin position="45"/>
        <end position="64"/>
    </location>
</feature>
<feature type="domain" description="EamA" evidence="6">
    <location>
        <begin position="158"/>
        <end position="290"/>
    </location>
</feature>
<evidence type="ECO:0000256" key="4">
    <source>
        <dbReference type="ARBA" id="ARBA00023136"/>
    </source>
</evidence>
<keyword evidence="2 5" id="KW-0812">Transmembrane</keyword>
<proteinExistence type="predicted"/>
<feature type="transmembrane region" description="Helical" evidence="5">
    <location>
        <begin position="103"/>
        <end position="120"/>
    </location>
</feature>
<feature type="transmembrane region" description="Helical" evidence="5">
    <location>
        <begin position="187"/>
        <end position="207"/>
    </location>
</feature>
<dbReference type="Pfam" id="PF00892">
    <property type="entry name" value="EamA"/>
    <property type="match status" value="2"/>
</dbReference>
<organism evidence="7 8">
    <name type="scientific">Psychromarinibacter sediminicola</name>
    <dbReference type="NCBI Taxonomy" id="3033385"/>
    <lineage>
        <taxon>Bacteria</taxon>
        <taxon>Pseudomonadati</taxon>
        <taxon>Pseudomonadota</taxon>
        <taxon>Alphaproteobacteria</taxon>
        <taxon>Rhodobacterales</taxon>
        <taxon>Paracoccaceae</taxon>
        <taxon>Psychromarinibacter</taxon>
    </lineage>
</organism>
<accession>A0AAE3NP43</accession>
<dbReference type="InterPro" id="IPR050638">
    <property type="entry name" value="AA-Vitamin_Transporters"/>
</dbReference>
<dbReference type="PANTHER" id="PTHR32322">
    <property type="entry name" value="INNER MEMBRANE TRANSPORTER"/>
    <property type="match status" value="1"/>
</dbReference>
<feature type="transmembrane region" description="Helical" evidence="5">
    <location>
        <begin position="219"/>
        <end position="238"/>
    </location>
</feature>
<dbReference type="PANTHER" id="PTHR32322:SF9">
    <property type="entry name" value="AMINO-ACID METABOLITE EFFLUX PUMP-RELATED"/>
    <property type="match status" value="1"/>
</dbReference>
<sequence length="303" mass="31330">MTMQRSLSPRAWAELALLAAIWGGIFLAVRLALAETGVATVVAHRVTWGALILWGAVAAMRLPVPRDPRLWGAFLIMGLLNNALPYALIAWGQLHIESGLTSILNAATAIFGVVVAAVLFRDERLTPRRALGVALGFGGVVLAIGPENLVQLDLRSLAQLAVLGGAFCYALAGAWGRIALAGLAPQVAAAGMVTGAALVAVPAALWIDGPPRFDLSLTGWGAIAYAAGPGTALAYLLYFRVLAMAGSGNLLLTTLLIPPVAIALGALVLGEALAPRALIGFGVLAAGLLILDGRLLRRRPLPN</sequence>
<feature type="transmembrane region" description="Helical" evidence="5">
    <location>
        <begin position="273"/>
        <end position="291"/>
    </location>
</feature>
<feature type="domain" description="EamA" evidence="6">
    <location>
        <begin position="15"/>
        <end position="143"/>
    </location>
</feature>
<feature type="transmembrane region" description="Helical" evidence="5">
    <location>
        <begin position="71"/>
        <end position="91"/>
    </location>
</feature>
<name>A0AAE3NP43_9RHOB</name>
<dbReference type="Proteomes" id="UP001220964">
    <property type="component" value="Unassembled WGS sequence"/>
</dbReference>
<dbReference type="RefSeq" id="WP_275565660.1">
    <property type="nucleotide sequence ID" value="NZ_JARGYC010000003.1"/>
</dbReference>
<dbReference type="InterPro" id="IPR037185">
    <property type="entry name" value="EmrE-like"/>
</dbReference>
<evidence type="ECO:0000313" key="7">
    <source>
        <dbReference type="EMBL" id="MDF0599516.1"/>
    </source>
</evidence>
<comment type="subcellular location">
    <subcellularLocation>
        <location evidence="1">Membrane</location>
        <topology evidence="1">Multi-pass membrane protein</topology>
    </subcellularLocation>
</comment>
<keyword evidence="8" id="KW-1185">Reference proteome</keyword>
<dbReference type="GO" id="GO:0016020">
    <property type="term" value="C:membrane"/>
    <property type="evidence" value="ECO:0007669"/>
    <property type="project" value="UniProtKB-SubCell"/>
</dbReference>
<evidence type="ECO:0000259" key="6">
    <source>
        <dbReference type="Pfam" id="PF00892"/>
    </source>
</evidence>
<dbReference type="SUPFAM" id="SSF103481">
    <property type="entry name" value="Multidrug resistance efflux transporter EmrE"/>
    <property type="match status" value="2"/>
</dbReference>
<dbReference type="EMBL" id="JARGYC010000003">
    <property type="protein sequence ID" value="MDF0599516.1"/>
    <property type="molecule type" value="Genomic_DNA"/>
</dbReference>
<comment type="caution">
    <text evidence="7">The sequence shown here is derived from an EMBL/GenBank/DDBJ whole genome shotgun (WGS) entry which is preliminary data.</text>
</comment>
<protein>
    <submittedName>
        <fullName evidence="7">DMT family transporter</fullName>
    </submittedName>
</protein>
<evidence type="ECO:0000313" key="8">
    <source>
        <dbReference type="Proteomes" id="UP001220964"/>
    </source>
</evidence>
<evidence type="ECO:0000256" key="2">
    <source>
        <dbReference type="ARBA" id="ARBA00022692"/>
    </source>
</evidence>
<evidence type="ECO:0000256" key="1">
    <source>
        <dbReference type="ARBA" id="ARBA00004141"/>
    </source>
</evidence>
<gene>
    <name evidence="7" type="ORF">P1J78_02120</name>
</gene>
<dbReference type="AlphaFoldDB" id="A0AAE3NP43"/>
<evidence type="ECO:0000256" key="5">
    <source>
        <dbReference type="SAM" id="Phobius"/>
    </source>
</evidence>